<dbReference type="EMBL" id="JAJEPU010000003">
    <property type="protein sequence ID" value="MCC2163685.1"/>
    <property type="molecule type" value="Genomic_DNA"/>
</dbReference>
<evidence type="ECO:0000259" key="1">
    <source>
        <dbReference type="Pfam" id="PF13539"/>
    </source>
</evidence>
<reference evidence="2" key="1">
    <citation type="submission" date="2021-10" db="EMBL/GenBank/DDBJ databases">
        <title>Anaerobic single-cell dispensing facilitates the cultivation of human gut bacteria.</title>
        <authorList>
            <person name="Afrizal A."/>
        </authorList>
    </citation>
    <scope>NUCLEOTIDE SEQUENCE</scope>
    <source>
        <strain evidence="2">CLA-AA-H274</strain>
    </source>
</reference>
<proteinExistence type="predicted"/>
<dbReference type="GO" id="GO:0008233">
    <property type="term" value="F:peptidase activity"/>
    <property type="evidence" value="ECO:0007669"/>
    <property type="project" value="InterPro"/>
</dbReference>
<dbReference type="CDD" id="cd14845">
    <property type="entry name" value="L-Ala-D-Glu_peptidase_like"/>
    <property type="match status" value="1"/>
</dbReference>
<feature type="domain" description="Peptidase M15C" evidence="1">
    <location>
        <begin position="63"/>
        <end position="121"/>
    </location>
</feature>
<organism evidence="2 3">
    <name type="scientific">Brotaphodocola catenula</name>
    <dbReference type="NCBI Taxonomy" id="2885361"/>
    <lineage>
        <taxon>Bacteria</taxon>
        <taxon>Bacillati</taxon>
        <taxon>Bacillota</taxon>
        <taxon>Clostridia</taxon>
        <taxon>Lachnospirales</taxon>
        <taxon>Lachnospiraceae</taxon>
        <taxon>Brotaphodocola</taxon>
    </lineage>
</organism>
<dbReference type="AlphaFoldDB" id="A0AAE3AQ80"/>
<sequence>MRDITLCHPRLQKLAVQMVESAKRQNLKIKIGETFRTVAEQDALYAQGRTKPGKIVTNAPGKNYSSYHQWGTAFDVYRDDGHGAYNESGKFFERVGAIGVSLGLEWGGNWKTIVDKPHFQLPDWGSSTSGIKNVYRNPEEFMKTWYLEHVPVGWKKEDGGWRFYYRDGRGRYVRNDWYCDNGVWYWFDGAGYMVTDTWYRYKDHWYYLGEDGSMRTGQITVDGKWYCLDLEGRMMTEPVVLTPDQNGALWMPGIAK</sequence>
<name>A0AAE3AQ80_9FIRM</name>
<dbReference type="Gene3D" id="3.30.1380.10">
    <property type="match status" value="1"/>
</dbReference>
<keyword evidence="3" id="KW-1185">Reference proteome</keyword>
<dbReference type="InterPro" id="IPR009045">
    <property type="entry name" value="Zn_M74/Hedgehog-like"/>
</dbReference>
<comment type="caution">
    <text evidence="2">The sequence shown here is derived from an EMBL/GenBank/DDBJ whole genome shotgun (WGS) entry which is preliminary data.</text>
</comment>
<dbReference type="SUPFAM" id="SSF69360">
    <property type="entry name" value="Cell wall binding repeat"/>
    <property type="match status" value="1"/>
</dbReference>
<evidence type="ECO:0000313" key="2">
    <source>
        <dbReference type="EMBL" id="MCC2163685.1"/>
    </source>
</evidence>
<dbReference type="SUPFAM" id="SSF55166">
    <property type="entry name" value="Hedgehog/DD-peptidase"/>
    <property type="match status" value="1"/>
</dbReference>
<dbReference type="Proteomes" id="UP001198962">
    <property type="component" value="Unassembled WGS sequence"/>
</dbReference>
<gene>
    <name evidence="2" type="ORF">LKD32_02100</name>
</gene>
<dbReference type="InterPro" id="IPR039561">
    <property type="entry name" value="Peptidase_M15C"/>
</dbReference>
<evidence type="ECO:0000313" key="3">
    <source>
        <dbReference type="Proteomes" id="UP001198962"/>
    </source>
</evidence>
<dbReference type="RefSeq" id="WP_308450494.1">
    <property type="nucleotide sequence ID" value="NZ_JAJEPU010000003.1"/>
</dbReference>
<accession>A0AAE3AQ80</accession>
<protein>
    <submittedName>
        <fullName evidence="2">M15 family metallopeptidase</fullName>
    </submittedName>
</protein>
<dbReference type="Gene3D" id="2.10.270.10">
    <property type="entry name" value="Cholin Binding"/>
    <property type="match status" value="1"/>
</dbReference>
<dbReference type="Pfam" id="PF13539">
    <property type="entry name" value="Peptidase_M15_4"/>
    <property type="match status" value="1"/>
</dbReference>